<dbReference type="Pfam" id="PF23636">
    <property type="entry name" value="DUF7144"/>
    <property type="match status" value="1"/>
</dbReference>
<feature type="transmembrane region" description="Helical" evidence="1">
    <location>
        <begin position="104"/>
        <end position="122"/>
    </location>
</feature>
<dbReference type="InterPro" id="IPR055568">
    <property type="entry name" value="DUF7144"/>
</dbReference>
<name>A0A4V2S0N9_9ACTN</name>
<evidence type="ECO:0000256" key="1">
    <source>
        <dbReference type="SAM" id="Phobius"/>
    </source>
</evidence>
<proteinExistence type="predicted"/>
<keyword evidence="4" id="KW-1185">Reference proteome</keyword>
<organism evidence="3 4">
    <name type="scientific">Kribbella steppae</name>
    <dbReference type="NCBI Taxonomy" id="2512223"/>
    <lineage>
        <taxon>Bacteria</taxon>
        <taxon>Bacillati</taxon>
        <taxon>Actinomycetota</taxon>
        <taxon>Actinomycetes</taxon>
        <taxon>Propionibacteriales</taxon>
        <taxon>Kribbellaceae</taxon>
        <taxon>Kribbella</taxon>
    </lineage>
</organism>
<keyword evidence="1" id="KW-1133">Transmembrane helix</keyword>
<feature type="transmembrane region" description="Helical" evidence="1">
    <location>
        <begin position="12"/>
        <end position="34"/>
    </location>
</feature>
<gene>
    <name evidence="3" type="ORF">EV652_103411</name>
</gene>
<accession>A0A4V2S0N9</accession>
<feature type="transmembrane region" description="Helical" evidence="1">
    <location>
        <begin position="54"/>
        <end position="74"/>
    </location>
</feature>
<feature type="transmembrane region" description="Helical" evidence="1">
    <location>
        <begin position="79"/>
        <end position="98"/>
    </location>
</feature>
<dbReference type="EMBL" id="SLWN01000003">
    <property type="protein sequence ID" value="TCO33410.1"/>
    <property type="molecule type" value="Genomic_DNA"/>
</dbReference>
<sequence>MAAKGRAMAGFIVFAGSMLLVIGLINIFQAFIALFADERVLLTRENLVVVDVTAWGWVLLISGFLMLAVGAGLLSTQTWARVAAIVIVSLHAVVQILWLNAYPVWSLMMIALDTVILFALTARWSDARDRLAEAGDAPWTGQEATKLSAAERHTPPLV</sequence>
<protein>
    <recommendedName>
        <fullName evidence="2">DUF7144 domain-containing protein</fullName>
    </recommendedName>
</protein>
<dbReference type="AlphaFoldDB" id="A0A4V2S0N9"/>
<evidence type="ECO:0000313" key="3">
    <source>
        <dbReference type="EMBL" id="TCO33410.1"/>
    </source>
</evidence>
<dbReference type="Proteomes" id="UP000294508">
    <property type="component" value="Unassembled WGS sequence"/>
</dbReference>
<keyword evidence="1" id="KW-0812">Transmembrane</keyword>
<comment type="caution">
    <text evidence="3">The sequence shown here is derived from an EMBL/GenBank/DDBJ whole genome shotgun (WGS) entry which is preliminary data.</text>
</comment>
<feature type="domain" description="DUF7144" evidence="2">
    <location>
        <begin position="12"/>
        <end position="124"/>
    </location>
</feature>
<evidence type="ECO:0000313" key="4">
    <source>
        <dbReference type="Proteomes" id="UP000294508"/>
    </source>
</evidence>
<keyword evidence="1" id="KW-0472">Membrane</keyword>
<evidence type="ECO:0000259" key="2">
    <source>
        <dbReference type="Pfam" id="PF23636"/>
    </source>
</evidence>
<reference evidence="3 4" key="1">
    <citation type="journal article" date="2015" name="Stand. Genomic Sci.">
        <title>Genomic Encyclopedia of Bacterial and Archaeal Type Strains, Phase III: the genomes of soil and plant-associated and newly described type strains.</title>
        <authorList>
            <person name="Whitman W.B."/>
            <person name="Woyke T."/>
            <person name="Klenk H.P."/>
            <person name="Zhou Y."/>
            <person name="Lilburn T.G."/>
            <person name="Beck B.J."/>
            <person name="De Vos P."/>
            <person name="Vandamme P."/>
            <person name="Eisen J.A."/>
            <person name="Garrity G."/>
            <person name="Hugenholtz P."/>
            <person name="Kyrpides N.C."/>
        </authorList>
    </citation>
    <scope>NUCLEOTIDE SEQUENCE [LARGE SCALE GENOMIC DNA]</scope>
    <source>
        <strain evidence="3 4">VKM Ac-2572</strain>
    </source>
</reference>